<gene>
    <name evidence="3" type="ORF">PCASD_14272</name>
</gene>
<reference evidence="3 4" key="1">
    <citation type="submission" date="2017-11" db="EMBL/GenBank/DDBJ databases">
        <title>De novo assembly and phasing of dikaryotic genomes from two isolates of Puccinia coronata f. sp. avenae, the causal agent of oat crown rust.</title>
        <authorList>
            <person name="Miller M.E."/>
            <person name="Zhang Y."/>
            <person name="Omidvar V."/>
            <person name="Sperschneider J."/>
            <person name="Schwessinger B."/>
            <person name="Raley C."/>
            <person name="Palmer J.M."/>
            <person name="Garnica D."/>
            <person name="Upadhyaya N."/>
            <person name="Rathjen J."/>
            <person name="Taylor J.M."/>
            <person name="Park R.F."/>
            <person name="Dodds P.N."/>
            <person name="Hirsch C.D."/>
            <person name="Kianian S.F."/>
            <person name="Figueroa M."/>
        </authorList>
    </citation>
    <scope>NUCLEOTIDE SEQUENCE [LARGE SCALE GENOMIC DNA]</scope>
    <source>
        <strain evidence="3">12SD80</strain>
    </source>
</reference>
<feature type="region of interest" description="Disordered" evidence="1">
    <location>
        <begin position="1"/>
        <end position="34"/>
    </location>
</feature>
<dbReference type="Proteomes" id="UP000235392">
    <property type="component" value="Unassembled WGS sequence"/>
</dbReference>
<name>A0A2N5TF56_9BASI</name>
<sequence length="185" mass="21200">MRLSISFSSSISASPPKKVLKSPGTVAPQYSLPQSDSDTKMKITGIAMTAILFSVLAGLCAANNAIEIVDNRKWQPAEKMLQTLEWHHPKTDMNVLGQSWHQRKFDRTNPRKEAEFGNGWRTEEHLEVWPGREADECIIFNMSKRDHTYVLHNPKENDRWMYNTIPADSQQSVRALLLHIYLKPL</sequence>
<keyword evidence="2" id="KW-1133">Transmembrane helix</keyword>
<evidence type="ECO:0000313" key="3">
    <source>
        <dbReference type="EMBL" id="PLW24079.1"/>
    </source>
</evidence>
<feature type="compositionally biased region" description="Low complexity" evidence="1">
    <location>
        <begin position="1"/>
        <end position="14"/>
    </location>
</feature>
<organism evidence="3 4">
    <name type="scientific">Puccinia coronata f. sp. avenae</name>
    <dbReference type="NCBI Taxonomy" id="200324"/>
    <lineage>
        <taxon>Eukaryota</taxon>
        <taxon>Fungi</taxon>
        <taxon>Dikarya</taxon>
        <taxon>Basidiomycota</taxon>
        <taxon>Pucciniomycotina</taxon>
        <taxon>Pucciniomycetes</taxon>
        <taxon>Pucciniales</taxon>
        <taxon>Pucciniaceae</taxon>
        <taxon>Puccinia</taxon>
    </lineage>
</organism>
<feature type="transmembrane region" description="Helical" evidence="2">
    <location>
        <begin position="45"/>
        <end position="66"/>
    </location>
</feature>
<accession>A0A2N5TF56</accession>
<protein>
    <submittedName>
        <fullName evidence="3">Uncharacterized protein</fullName>
    </submittedName>
</protein>
<dbReference type="EMBL" id="PGCI01000616">
    <property type="protein sequence ID" value="PLW24079.1"/>
    <property type="molecule type" value="Genomic_DNA"/>
</dbReference>
<keyword evidence="2" id="KW-0472">Membrane</keyword>
<comment type="caution">
    <text evidence="3">The sequence shown here is derived from an EMBL/GenBank/DDBJ whole genome shotgun (WGS) entry which is preliminary data.</text>
</comment>
<evidence type="ECO:0000256" key="2">
    <source>
        <dbReference type="SAM" id="Phobius"/>
    </source>
</evidence>
<evidence type="ECO:0000313" key="4">
    <source>
        <dbReference type="Proteomes" id="UP000235392"/>
    </source>
</evidence>
<evidence type="ECO:0000256" key="1">
    <source>
        <dbReference type="SAM" id="MobiDB-lite"/>
    </source>
</evidence>
<keyword evidence="2" id="KW-0812">Transmembrane</keyword>
<proteinExistence type="predicted"/>
<dbReference type="AlphaFoldDB" id="A0A2N5TF56"/>